<proteinExistence type="predicted"/>
<sequence length="107" mass="11933">MSKVKISELDEAPPEGIAKQLQFEHPLTYYVYEIGLIQSQGTYFAITDKCRLCGGSLGKGILMGKFVLCDKTDCAWNMKSGICKSDRTNVTPTYKVIVEEDGLYINI</sequence>
<organism evidence="1 2">
    <name type="scientific">Candidatus Nitrohelix vancouverensis</name>
    <dbReference type="NCBI Taxonomy" id="2705534"/>
    <lineage>
        <taxon>Bacteria</taxon>
        <taxon>Pseudomonadati</taxon>
        <taxon>Nitrospinota/Tectimicrobiota group</taxon>
        <taxon>Nitrospinota</taxon>
        <taxon>Nitrospinia</taxon>
        <taxon>Nitrospinales</taxon>
        <taxon>Nitrospinaceae</taxon>
        <taxon>Candidatus Nitrohelix</taxon>
    </lineage>
</organism>
<evidence type="ECO:0000313" key="1">
    <source>
        <dbReference type="EMBL" id="QPJ64937.1"/>
    </source>
</evidence>
<dbReference type="GO" id="GO:0051537">
    <property type="term" value="F:2 iron, 2 sulfur cluster binding"/>
    <property type="evidence" value="ECO:0007669"/>
    <property type="project" value="InterPro"/>
</dbReference>
<gene>
    <name evidence="1" type="ORF">G3M78_05870</name>
</gene>
<evidence type="ECO:0000313" key="2">
    <source>
        <dbReference type="Proteomes" id="UP000594464"/>
    </source>
</evidence>
<dbReference type="Proteomes" id="UP000594464">
    <property type="component" value="Chromosome"/>
</dbReference>
<name>A0A7T0C1P9_9BACT</name>
<dbReference type="SUPFAM" id="SSF50022">
    <property type="entry name" value="ISP domain"/>
    <property type="match status" value="1"/>
</dbReference>
<dbReference type="AlphaFoldDB" id="A0A7T0C1P9"/>
<dbReference type="Gene3D" id="2.102.10.10">
    <property type="entry name" value="Rieske [2Fe-2S] iron-sulphur domain"/>
    <property type="match status" value="1"/>
</dbReference>
<reference evidence="2" key="1">
    <citation type="submission" date="2020-02" db="EMBL/GenBank/DDBJ databases">
        <title>Genomic and physiological characterization of two novel Nitrospinaceae genera.</title>
        <authorList>
            <person name="Mueller A.J."/>
            <person name="Jung M.-Y."/>
            <person name="Strachan C.R."/>
            <person name="Herbold C.W."/>
            <person name="Kirkegaard R.H."/>
            <person name="Daims H."/>
        </authorList>
    </citation>
    <scope>NUCLEOTIDE SEQUENCE [LARGE SCALE GENOMIC DNA]</scope>
</reference>
<dbReference type="InterPro" id="IPR036922">
    <property type="entry name" value="Rieske_2Fe-2S_sf"/>
</dbReference>
<protein>
    <submittedName>
        <fullName evidence="1">Uncharacterized protein</fullName>
    </submittedName>
</protein>
<dbReference type="EMBL" id="CP048620">
    <property type="protein sequence ID" value="QPJ64937.1"/>
    <property type="molecule type" value="Genomic_DNA"/>
</dbReference>
<accession>A0A7T0C1P9</accession>
<dbReference type="KEGG" id="nva:G3M78_05870"/>